<sequence length="91" mass="10876">MRRLHWSVILTHVLYGRSTGGLLGNKQSYTSISRYKAENMFTQTRLNYYYVYSAGFLFYVFRLAKSFNKLARYLLLSVCFLKQPFFVDEYI</sequence>
<reference evidence="2 3" key="1">
    <citation type="submission" date="2020-04" db="EMBL/GenBank/DDBJ databases">
        <title>Plant growth promoting and environmental Bacillus: genomic and epigenetic comparison.</title>
        <authorList>
            <person name="Reva O.N."/>
            <person name="Lutz S."/>
            <person name="Ahrens C.H."/>
        </authorList>
    </citation>
    <scope>NUCLEOTIDE SEQUENCE [LARGE SCALE GENOMIC DNA]</scope>
    <source>
        <strain evidence="2 3">UCMB5075</strain>
    </source>
</reference>
<keyword evidence="3" id="KW-1185">Reference proteome</keyword>
<name>A0ABX6LV75_BACMO</name>
<keyword evidence="1" id="KW-0472">Membrane</keyword>
<evidence type="ECO:0000313" key="3">
    <source>
        <dbReference type="Proteomes" id="UP000501048"/>
    </source>
</evidence>
<evidence type="ECO:0000313" key="2">
    <source>
        <dbReference type="EMBL" id="QJC95784.1"/>
    </source>
</evidence>
<proteinExistence type="predicted"/>
<accession>A0ABX6LV75</accession>
<keyword evidence="1" id="KW-0812">Transmembrane</keyword>
<gene>
    <name evidence="2" type="ORF">HC660_13080</name>
</gene>
<organism evidence="2 3">
    <name type="scientific">Bacillus mojavensis</name>
    <dbReference type="NCBI Taxonomy" id="72360"/>
    <lineage>
        <taxon>Bacteria</taxon>
        <taxon>Bacillati</taxon>
        <taxon>Bacillota</taxon>
        <taxon>Bacilli</taxon>
        <taxon>Bacillales</taxon>
        <taxon>Bacillaceae</taxon>
        <taxon>Bacillus</taxon>
    </lineage>
</organism>
<dbReference type="Proteomes" id="UP000501048">
    <property type="component" value="Chromosome"/>
</dbReference>
<feature type="transmembrane region" description="Helical" evidence="1">
    <location>
        <begin position="48"/>
        <end position="64"/>
    </location>
</feature>
<keyword evidence="1" id="KW-1133">Transmembrane helix</keyword>
<dbReference type="EMBL" id="CP051464">
    <property type="protein sequence ID" value="QJC95784.1"/>
    <property type="molecule type" value="Genomic_DNA"/>
</dbReference>
<protein>
    <submittedName>
        <fullName evidence="2">Uncharacterized protein</fullName>
    </submittedName>
</protein>
<evidence type="ECO:0000256" key="1">
    <source>
        <dbReference type="SAM" id="Phobius"/>
    </source>
</evidence>